<dbReference type="EMBL" id="JAHQCR010000087">
    <property type="protein sequence ID" value="MBU9723868.1"/>
    <property type="molecule type" value="Genomic_DNA"/>
</dbReference>
<keyword evidence="2" id="KW-1185">Reference proteome</keyword>
<dbReference type="InterPro" id="IPR011047">
    <property type="entry name" value="Quinoprotein_ADH-like_sf"/>
</dbReference>
<dbReference type="RefSeq" id="WP_088073799.1">
    <property type="nucleotide sequence ID" value="NZ_JAHQCR010000087.1"/>
</dbReference>
<organism evidence="1 2">
    <name type="scientific">Evansella alkalicola</name>
    <dbReference type="NCBI Taxonomy" id="745819"/>
    <lineage>
        <taxon>Bacteria</taxon>
        <taxon>Bacillati</taxon>
        <taxon>Bacillota</taxon>
        <taxon>Bacilli</taxon>
        <taxon>Bacillales</taxon>
        <taxon>Bacillaceae</taxon>
        <taxon>Evansella</taxon>
    </lineage>
</organism>
<proteinExistence type="predicted"/>
<accession>A0ABS6JZ56</accession>
<dbReference type="SUPFAM" id="SSF50998">
    <property type="entry name" value="Quinoprotein alcohol dehydrogenase-like"/>
    <property type="match status" value="1"/>
</dbReference>
<sequence length="451" mass="52217">MRLFKSGIIAGTILIMLMACSGEGETGGSGEDGETADASGDRFSLESLPEIQPGEDGELRTLNLDFDYENALTMEEFNDQFSEFGKLFFIETDGASKNGAVYDDGVIYLFGDDFVRAVEEDTNEELWQVDLGFRYTAMHQPLYSYGEDAFLFIEYDGNPTNEYKVVNKDGTIRYEGTLDEVSSISQVYLFPEDDTIYFFDRAVELFEAAFDSDLEHESYYFKYNFENEELTRLEVPPVHSDSGHSGNYTFVNKELIRIIDSNLEKYNGETFELDWSLEGERNWYSVMTQNHDGSEEVYILNRYEEVTRVHDLSTGEVLREYPMDGDYRYSNQIGSGFRFGNMVYVEDQTRRGMGYGFFNLEEGTQTLNFREDINRAVQWNDGRFHYSFGRIRDAETEEMQMVFLAYDIHTEEHIASVIMPEYFSEIDNTRHYLNNDIFLAKEDIAIGFVRN</sequence>
<reference evidence="1 2" key="1">
    <citation type="submission" date="2021-06" db="EMBL/GenBank/DDBJ databases">
        <title>Bacillus sp. RD4P76, an endophyte from a halophyte.</title>
        <authorList>
            <person name="Sun J.-Q."/>
        </authorList>
    </citation>
    <scope>NUCLEOTIDE SEQUENCE [LARGE SCALE GENOMIC DNA]</scope>
    <source>
        <strain evidence="1 2">JCM 17098</strain>
    </source>
</reference>
<gene>
    <name evidence="1" type="ORF">KS407_20825</name>
</gene>
<evidence type="ECO:0000313" key="2">
    <source>
        <dbReference type="Proteomes" id="UP000790580"/>
    </source>
</evidence>
<name>A0ABS6JZ56_9BACI</name>
<protein>
    <submittedName>
        <fullName evidence="1">Uncharacterized protein</fullName>
    </submittedName>
</protein>
<dbReference type="Proteomes" id="UP000790580">
    <property type="component" value="Unassembled WGS sequence"/>
</dbReference>
<comment type="caution">
    <text evidence="1">The sequence shown here is derived from an EMBL/GenBank/DDBJ whole genome shotgun (WGS) entry which is preliminary data.</text>
</comment>
<evidence type="ECO:0000313" key="1">
    <source>
        <dbReference type="EMBL" id="MBU9723868.1"/>
    </source>
</evidence>
<dbReference type="PROSITE" id="PS51257">
    <property type="entry name" value="PROKAR_LIPOPROTEIN"/>
    <property type="match status" value="1"/>
</dbReference>